<evidence type="ECO:0000259" key="2">
    <source>
        <dbReference type="Pfam" id="PF13472"/>
    </source>
</evidence>
<protein>
    <recommendedName>
        <fullName evidence="2">SGNH hydrolase-type esterase domain-containing protein</fullName>
    </recommendedName>
</protein>
<dbReference type="EMBL" id="BOMM01000016">
    <property type="protein sequence ID" value="GIE10500.1"/>
    <property type="molecule type" value="Genomic_DNA"/>
</dbReference>
<accession>A0A919MFE8</accession>
<reference evidence="3" key="1">
    <citation type="submission" date="2021-01" db="EMBL/GenBank/DDBJ databases">
        <title>Whole genome shotgun sequence of Actinoplanes ferrugineus NBRC 15555.</title>
        <authorList>
            <person name="Komaki H."/>
            <person name="Tamura T."/>
        </authorList>
    </citation>
    <scope>NUCLEOTIDE SEQUENCE</scope>
    <source>
        <strain evidence="3">NBRC 15555</strain>
    </source>
</reference>
<feature type="signal peptide" evidence="1">
    <location>
        <begin position="1"/>
        <end position="22"/>
    </location>
</feature>
<evidence type="ECO:0000313" key="4">
    <source>
        <dbReference type="Proteomes" id="UP000598174"/>
    </source>
</evidence>
<keyword evidence="4" id="KW-1185">Reference proteome</keyword>
<dbReference type="AlphaFoldDB" id="A0A919MFE8"/>
<evidence type="ECO:0000313" key="3">
    <source>
        <dbReference type="EMBL" id="GIE10500.1"/>
    </source>
</evidence>
<dbReference type="InterPro" id="IPR036514">
    <property type="entry name" value="SGNH_hydro_sf"/>
</dbReference>
<feature type="chain" id="PRO_5037018925" description="SGNH hydrolase-type esterase domain-containing protein" evidence="1">
    <location>
        <begin position="23"/>
        <end position="244"/>
    </location>
</feature>
<gene>
    <name evidence="3" type="ORF">Afe05nite_23400</name>
</gene>
<dbReference type="RefSeq" id="WP_203817048.1">
    <property type="nucleotide sequence ID" value="NZ_BAAABP010000071.1"/>
</dbReference>
<proteinExistence type="predicted"/>
<name>A0A919MFE8_9ACTN</name>
<dbReference type="SUPFAM" id="SSF52266">
    <property type="entry name" value="SGNH hydrolase"/>
    <property type="match status" value="1"/>
</dbReference>
<sequence>MTGLRLPLLPAVLLPIALAACAAPAPTAVAPLPPTPRTVVTLGDSVPAGSACDCEPFPQLYARAQHATDVNLAEPGSTATDLRTALPAEREVLSTAAEVIIMTGANDLAADFDPAQDPDYAAIASGVQADVAASVAAIEQIHKVPVIVLGYWNVVLDGRVGADEYGPSGVRAAADATAAINNALKSAAAQTGASYVSTFSAFHGPAGDQDPTTLLASDGDHPNAAGHEAIAALLPPLVESRPPA</sequence>
<dbReference type="Proteomes" id="UP000598174">
    <property type="component" value="Unassembled WGS sequence"/>
</dbReference>
<feature type="domain" description="SGNH hydrolase-type esterase" evidence="2">
    <location>
        <begin position="42"/>
        <end position="229"/>
    </location>
</feature>
<dbReference type="InterPro" id="IPR013830">
    <property type="entry name" value="SGNH_hydro"/>
</dbReference>
<dbReference type="CDD" id="cd00229">
    <property type="entry name" value="SGNH_hydrolase"/>
    <property type="match status" value="1"/>
</dbReference>
<evidence type="ECO:0000256" key="1">
    <source>
        <dbReference type="SAM" id="SignalP"/>
    </source>
</evidence>
<dbReference type="PROSITE" id="PS51257">
    <property type="entry name" value="PROKAR_LIPOPROTEIN"/>
    <property type="match status" value="1"/>
</dbReference>
<organism evidence="3 4">
    <name type="scientific">Paractinoplanes ferrugineus</name>
    <dbReference type="NCBI Taxonomy" id="113564"/>
    <lineage>
        <taxon>Bacteria</taxon>
        <taxon>Bacillati</taxon>
        <taxon>Actinomycetota</taxon>
        <taxon>Actinomycetes</taxon>
        <taxon>Micromonosporales</taxon>
        <taxon>Micromonosporaceae</taxon>
        <taxon>Paractinoplanes</taxon>
    </lineage>
</organism>
<comment type="caution">
    <text evidence="3">The sequence shown here is derived from an EMBL/GenBank/DDBJ whole genome shotgun (WGS) entry which is preliminary data.</text>
</comment>
<dbReference type="Pfam" id="PF13472">
    <property type="entry name" value="Lipase_GDSL_2"/>
    <property type="match status" value="1"/>
</dbReference>
<dbReference type="Gene3D" id="3.40.50.1110">
    <property type="entry name" value="SGNH hydrolase"/>
    <property type="match status" value="1"/>
</dbReference>
<keyword evidence="1" id="KW-0732">Signal</keyword>